<name>A0ABU4WBU8_9FUSO</name>
<dbReference type="RefSeq" id="WP_320314372.1">
    <property type="nucleotide sequence ID" value="NZ_JAVIKH010000018.1"/>
</dbReference>
<reference evidence="3" key="1">
    <citation type="submission" date="2023-07" db="EMBL/GenBank/DDBJ databases">
        <authorList>
            <person name="Colorado M.A."/>
            <person name="Villamil L.M."/>
            <person name="Melo J.F."/>
            <person name="Rodriguez J.A."/>
            <person name="Ruiz R.Y."/>
        </authorList>
    </citation>
    <scope>NUCLEOTIDE SEQUENCE [LARGE SCALE GENOMIC DNA]</scope>
    <source>
        <strain evidence="3">C33</strain>
    </source>
</reference>
<accession>A0ABU4WBU8</accession>
<dbReference type="InterPro" id="IPR035985">
    <property type="entry name" value="Ubiquitin-activating_enz"/>
</dbReference>
<evidence type="ECO:0000313" key="2">
    <source>
        <dbReference type="EMBL" id="MDX8337018.1"/>
    </source>
</evidence>
<dbReference type="EMBL" id="JAVIKH010000018">
    <property type="protein sequence ID" value="MDX8337018.1"/>
    <property type="molecule type" value="Genomic_DNA"/>
</dbReference>
<organism evidence="2 3">
    <name type="scientific">Candidatus Cetobacterium colombiensis</name>
    <dbReference type="NCBI Taxonomy" id="3073100"/>
    <lineage>
        <taxon>Bacteria</taxon>
        <taxon>Fusobacteriati</taxon>
        <taxon>Fusobacteriota</taxon>
        <taxon>Fusobacteriia</taxon>
        <taxon>Fusobacteriales</taxon>
        <taxon>Fusobacteriaceae</taxon>
        <taxon>Cetobacterium</taxon>
    </lineage>
</organism>
<keyword evidence="2" id="KW-0548">Nucleotidyltransferase</keyword>
<dbReference type="GO" id="GO:0016779">
    <property type="term" value="F:nucleotidyltransferase activity"/>
    <property type="evidence" value="ECO:0007669"/>
    <property type="project" value="UniProtKB-KW"/>
</dbReference>
<keyword evidence="3" id="KW-1185">Reference proteome</keyword>
<evidence type="ECO:0000259" key="1">
    <source>
        <dbReference type="Pfam" id="PF00899"/>
    </source>
</evidence>
<dbReference type="Proteomes" id="UP001279681">
    <property type="component" value="Unassembled WGS sequence"/>
</dbReference>
<sequence length="440" mass="51029">MEKYEIRFKKNNLDKILKNLFLNKDKEQFCIVLAKKDVINQFVIFKEIEVFYPKESDVLSSSLTHISIKKEFIYRILLEFNQRVDIDTLIEIHTHPFLQLNDKVNFSSTDNEDEINFNDYLKSNYSNLNYASVVLSDNSYEARIYLENEIGKIKIKELDVNKEILNKKYLDIYERNIDYMGLNNLKKIFSTEKISIVGVGGLGSIVAEHLVNMGFNNLVLIDNDVVEYSNLNRLVGAKYKDAQEKKLKVEVVKKHLLEINPFLNIKSISSEVKSDEALNELVESSKVFLTTDNHSSRALVNDFCLKYFIPFISIGVNISVINNAISDISGEIIKIFPGDKFCLRCLQRIRQINVDYENIENEKIKEKILKRGYLKEHKEPAVKTLNTILASLGVDSYVNEFTNYNRESSILVYENNKIPIIYEDNISIKNKNKNCYVCNL</sequence>
<gene>
    <name evidence="2" type="ORF">RFV38_11000</name>
</gene>
<keyword evidence="2" id="KW-0808">Transferase</keyword>
<dbReference type="Pfam" id="PF00899">
    <property type="entry name" value="ThiF"/>
    <property type="match status" value="1"/>
</dbReference>
<protein>
    <submittedName>
        <fullName evidence="2">ThiF family adenylyltransferase</fullName>
    </submittedName>
</protein>
<dbReference type="PANTHER" id="PTHR10953">
    <property type="entry name" value="UBIQUITIN-ACTIVATING ENZYME E1"/>
    <property type="match status" value="1"/>
</dbReference>
<feature type="domain" description="THIF-type NAD/FAD binding fold" evidence="1">
    <location>
        <begin position="173"/>
        <end position="436"/>
    </location>
</feature>
<dbReference type="SUPFAM" id="SSF69572">
    <property type="entry name" value="Activating enzymes of the ubiquitin-like proteins"/>
    <property type="match status" value="1"/>
</dbReference>
<dbReference type="PANTHER" id="PTHR10953:SF247">
    <property type="entry name" value="SLL6053 PROTEIN"/>
    <property type="match status" value="1"/>
</dbReference>
<dbReference type="InterPro" id="IPR045886">
    <property type="entry name" value="ThiF/MoeB/HesA"/>
</dbReference>
<comment type="caution">
    <text evidence="2">The sequence shown here is derived from an EMBL/GenBank/DDBJ whole genome shotgun (WGS) entry which is preliminary data.</text>
</comment>
<evidence type="ECO:0000313" key="3">
    <source>
        <dbReference type="Proteomes" id="UP001279681"/>
    </source>
</evidence>
<dbReference type="InterPro" id="IPR000594">
    <property type="entry name" value="ThiF_NAD_FAD-bd"/>
</dbReference>
<proteinExistence type="predicted"/>
<dbReference type="Gene3D" id="3.40.50.720">
    <property type="entry name" value="NAD(P)-binding Rossmann-like Domain"/>
    <property type="match status" value="1"/>
</dbReference>